<feature type="compositionally biased region" description="Basic residues" evidence="1">
    <location>
        <begin position="9"/>
        <end position="20"/>
    </location>
</feature>
<dbReference type="OrthoDB" id="3248986at2759"/>
<name>A0A8H2WRZ5_9AGAM</name>
<evidence type="ECO:0000256" key="1">
    <source>
        <dbReference type="SAM" id="MobiDB-lite"/>
    </source>
</evidence>
<feature type="compositionally biased region" description="Acidic residues" evidence="1">
    <location>
        <begin position="212"/>
        <end position="227"/>
    </location>
</feature>
<feature type="region of interest" description="Disordered" evidence="1">
    <location>
        <begin position="212"/>
        <end position="238"/>
    </location>
</feature>
<accession>A0A8H2WRZ5</accession>
<feature type="compositionally biased region" description="Polar residues" evidence="1">
    <location>
        <begin position="92"/>
        <end position="113"/>
    </location>
</feature>
<dbReference type="AlphaFoldDB" id="A0A8H2WRZ5"/>
<feature type="region of interest" description="Disordered" evidence="1">
    <location>
        <begin position="40"/>
        <end position="130"/>
    </location>
</feature>
<feature type="region of interest" description="Disordered" evidence="1">
    <location>
        <begin position="1"/>
        <end position="20"/>
    </location>
</feature>
<protein>
    <recommendedName>
        <fullName evidence="4">Transposase family Tnp2 protein</fullName>
    </recommendedName>
</protein>
<evidence type="ECO:0008006" key="4">
    <source>
        <dbReference type="Google" id="ProtNLM"/>
    </source>
</evidence>
<evidence type="ECO:0000313" key="2">
    <source>
        <dbReference type="EMBL" id="CAE6403249.1"/>
    </source>
</evidence>
<proteinExistence type="predicted"/>
<dbReference type="InterPro" id="IPR004242">
    <property type="entry name" value="Transposase_21"/>
</dbReference>
<gene>
    <name evidence="2" type="ORF">RDB_LOCUS16079</name>
</gene>
<reference evidence="2" key="1">
    <citation type="submission" date="2021-01" db="EMBL/GenBank/DDBJ databases">
        <authorList>
            <person name="Kaushik A."/>
        </authorList>
    </citation>
    <scope>NUCLEOTIDE SEQUENCE</scope>
    <source>
        <strain evidence="2">AG3-1AP</strain>
    </source>
</reference>
<comment type="caution">
    <text evidence="2">The sequence shown here is derived from an EMBL/GenBank/DDBJ whole genome shotgun (WGS) entry which is preliminary data.</text>
</comment>
<dbReference type="Proteomes" id="UP000663831">
    <property type="component" value="Unassembled WGS sequence"/>
</dbReference>
<dbReference type="PANTHER" id="PTHR46579:SF1">
    <property type="entry name" value="F5_8 TYPE C DOMAIN-CONTAINING PROTEIN"/>
    <property type="match status" value="1"/>
</dbReference>
<dbReference type="Pfam" id="PF02992">
    <property type="entry name" value="Transposase_21"/>
    <property type="match status" value="1"/>
</dbReference>
<dbReference type="EMBL" id="CAJMWV010000544">
    <property type="protein sequence ID" value="CAE6403249.1"/>
    <property type="molecule type" value="Genomic_DNA"/>
</dbReference>
<sequence length="1163" mass="132201">MEYNAPAPKRARRSRSHHKNQLPAYCHCALCKGEYLQNSRTLEDHKVRYPRQTPSPERVGPHEVLDQDERDDDMDYSQNVPRLNYPRFPSPRLQSPSRSGSIERSMTPDNMAQSEAERPAGAIPPVDAGTGQDFEEQELDVDVEELHPFDHLLDNEPPNQNRIDLDDYIMHHDQQEMEDPAELDELDDADFGIPEGDDEPPVDVAQEFQLPEEDEPENAPDGDDPDAQDNPGARYAAFEEPPLIRNAYIDAYVQKNLYGATHRALRHQLKSVRRTISSHPDISPDDIARMAQTIGTVERRLGVDTDNIITTYILCPTCGRRYSNEHIQQMDNDTCVNERCEGVLFTTRKLASGSLRRVPNKTVPFASPIAWLRHLFSLPGMAEMLQTWRNEERGDNDPLTEPISGHEGVATLDRNRNKPVADISDGWGWRSLEAGRVRLYNRITGRVIDRSTLGRSVRFVSLPFGLSLSLNTDWFQATKGGGYSVGACYLVINNLPRHMRFLRENIALCLVIPGPNEPSDYGLDQMLEPLVDELLQLQRGVRMTVRWGSPAVYQEEVVHAELTQHIADLIARIKMGGGAGIRSERNFCLYCHMQLSALSMPDGYLRQNFDYRDPQVELENAYRWKSLRTSADRKALFDVTGNRFTALHRIPGWHTCTSSPLDAMHLLYLGAMNWIVKQVLVGPGMLNKRRVGDRDPQDIFNECLDNMWMPKNFQRLPPKLGQTRVSTKADQWKLASRILYIPLFLAMRDGDVIGPRDVPRGNQNSPSAKHQASRAKLLHQHKKKYYNSLERPDDCPNLEDCYPSRSLRFHHRQVLRFCVAVTIIDKRSITPAEIEFAQSLLESVCIEYAQNNIQLPPNFHYLMHLEEWLKKTGSVYNTHVWGMERANGILSRIKHNGKGKGVLEGTLMQHAHIPNQKSPQIKAMQKLPNRTPADDSIIEDLLVALKGGAEHAQQRGTLMAFIAQCQTAYTRLHGIQESTRLSKQSRIIDLEELDLYEIVLQFCISMWPDAGIFGPGMPERTYLAPVGMVRNHSYVEYDGIRYGAYEHSSGKGYCYGYVNGRQPVRIDRVLHVVIPGQPDIQCTCALVRPFQPPEPEPQFPWDTWATHLGVSSWAYGELGDLIPIPIHHFSGTLALFDVPMSYARYWVTVAMDSVSPERDGEDE</sequence>
<dbReference type="PANTHER" id="PTHR46579">
    <property type="entry name" value="F5/8 TYPE C DOMAIN-CONTAINING PROTEIN-RELATED"/>
    <property type="match status" value="1"/>
</dbReference>
<organism evidence="2 3">
    <name type="scientific">Rhizoctonia solani</name>
    <dbReference type="NCBI Taxonomy" id="456999"/>
    <lineage>
        <taxon>Eukaryota</taxon>
        <taxon>Fungi</taxon>
        <taxon>Dikarya</taxon>
        <taxon>Basidiomycota</taxon>
        <taxon>Agaricomycotina</taxon>
        <taxon>Agaricomycetes</taxon>
        <taxon>Cantharellales</taxon>
        <taxon>Ceratobasidiaceae</taxon>
        <taxon>Rhizoctonia</taxon>
    </lineage>
</organism>
<evidence type="ECO:0000313" key="3">
    <source>
        <dbReference type="Proteomes" id="UP000663831"/>
    </source>
</evidence>